<dbReference type="Proteomes" id="UP000038009">
    <property type="component" value="Unassembled WGS sequence"/>
</dbReference>
<accession>A0A0N1IM51</accession>
<evidence type="ECO:0000313" key="3">
    <source>
        <dbReference type="EMBL" id="KPI89468.1"/>
    </source>
</evidence>
<dbReference type="AlphaFoldDB" id="A0A0N1IM51"/>
<gene>
    <name evidence="3" type="ORF">ABL78_1432</name>
</gene>
<proteinExistence type="predicted"/>
<dbReference type="VEuPathDB" id="TriTrypDB:Lsey_0023_0250"/>
<dbReference type="Pfam" id="PF26165">
    <property type="entry name" value="RESC7"/>
    <property type="match status" value="1"/>
</dbReference>
<feature type="region of interest" description="Disordered" evidence="1">
    <location>
        <begin position="74"/>
        <end position="105"/>
    </location>
</feature>
<protein>
    <submittedName>
        <fullName evidence="3">Putative mitochondrial RNA binding complex 1 subunit</fullName>
    </submittedName>
</protein>
<organism evidence="3 4">
    <name type="scientific">Leptomonas seymouri</name>
    <dbReference type="NCBI Taxonomy" id="5684"/>
    <lineage>
        <taxon>Eukaryota</taxon>
        <taxon>Discoba</taxon>
        <taxon>Euglenozoa</taxon>
        <taxon>Kinetoplastea</taxon>
        <taxon>Metakinetoplastina</taxon>
        <taxon>Trypanosomatida</taxon>
        <taxon>Trypanosomatidae</taxon>
        <taxon>Leishmaniinae</taxon>
        <taxon>Leptomonas</taxon>
    </lineage>
</organism>
<evidence type="ECO:0000313" key="4">
    <source>
        <dbReference type="Proteomes" id="UP000038009"/>
    </source>
</evidence>
<sequence>MLRVVANPAFTAALSAYARAPPSVFMAKSNGDANYSARAAAPFSVFLRSRCCAASSLCTTQRFYIRTSRVARDDMAQQAPPSSDNLAASAAAAAAPPPGGASTHESALDVAMRVNKLKKVHQTGGAGSNKQDVEQQAWQALNSLTEDQINSAEGKAVSLLLNSWAYFAKFWANGKDGPL</sequence>
<dbReference type="CDD" id="cd23679">
    <property type="entry name" value="RESC7"/>
    <property type="match status" value="1"/>
</dbReference>
<feature type="compositionally biased region" description="Low complexity" evidence="1">
    <location>
        <begin position="79"/>
        <end position="94"/>
    </location>
</feature>
<evidence type="ECO:0000256" key="1">
    <source>
        <dbReference type="SAM" id="MobiDB-lite"/>
    </source>
</evidence>
<keyword evidence="4" id="KW-1185">Reference proteome</keyword>
<dbReference type="InterPro" id="IPR058774">
    <property type="entry name" value="RESC7"/>
</dbReference>
<dbReference type="OrthoDB" id="278493at2759"/>
<comment type="caution">
    <text evidence="3">The sequence shown here is derived from an EMBL/GenBank/DDBJ whole genome shotgun (WGS) entry which is preliminary data.</text>
</comment>
<dbReference type="OMA" id="YFAKFWA"/>
<feature type="domain" description="RNA-editing substrate-binding complex 7 protein" evidence="2">
    <location>
        <begin position="102"/>
        <end position="178"/>
    </location>
</feature>
<name>A0A0N1IM51_LEPSE</name>
<reference evidence="3 4" key="1">
    <citation type="journal article" date="2015" name="PLoS Pathog.">
        <title>Leptomonas seymouri: Adaptations to the Dixenous Life Cycle Analyzed by Genome Sequencing, Transcriptome Profiling and Co-infection with Leishmania donovani.</title>
        <authorList>
            <person name="Kraeva N."/>
            <person name="Butenko A."/>
            <person name="Hlavacova J."/>
            <person name="Kostygov A."/>
            <person name="Myskova J."/>
            <person name="Grybchuk D."/>
            <person name="Lestinova T."/>
            <person name="Votypka J."/>
            <person name="Volf P."/>
            <person name="Opperdoes F."/>
            <person name="Flegontov P."/>
            <person name="Lukes J."/>
            <person name="Yurchenko V."/>
        </authorList>
    </citation>
    <scope>NUCLEOTIDE SEQUENCE [LARGE SCALE GENOMIC DNA]</scope>
    <source>
        <strain evidence="3 4">ATCC 30220</strain>
    </source>
</reference>
<evidence type="ECO:0000259" key="2">
    <source>
        <dbReference type="Pfam" id="PF26165"/>
    </source>
</evidence>
<dbReference type="EMBL" id="LJSK01000023">
    <property type="protein sequence ID" value="KPI89468.1"/>
    <property type="molecule type" value="Genomic_DNA"/>
</dbReference>